<dbReference type="EnsemblMetazoa" id="G5296.1">
    <property type="protein sequence ID" value="G5296.1:cds"/>
    <property type="gene ID" value="G5296"/>
</dbReference>
<dbReference type="Proteomes" id="UP000005408">
    <property type="component" value="Unassembled WGS sequence"/>
</dbReference>
<feature type="region of interest" description="Disordered" evidence="3">
    <location>
        <begin position="269"/>
        <end position="323"/>
    </location>
</feature>
<evidence type="ECO:0000256" key="2">
    <source>
        <dbReference type="ARBA" id="ARBA00023242"/>
    </source>
</evidence>
<feature type="region of interest" description="Disordered" evidence="3">
    <location>
        <begin position="464"/>
        <end position="517"/>
    </location>
</feature>
<organism evidence="5 6">
    <name type="scientific">Magallana gigas</name>
    <name type="common">Pacific oyster</name>
    <name type="synonym">Crassostrea gigas</name>
    <dbReference type="NCBI Taxonomy" id="29159"/>
    <lineage>
        <taxon>Eukaryota</taxon>
        <taxon>Metazoa</taxon>
        <taxon>Spiralia</taxon>
        <taxon>Lophotrochozoa</taxon>
        <taxon>Mollusca</taxon>
        <taxon>Bivalvia</taxon>
        <taxon>Autobranchia</taxon>
        <taxon>Pteriomorphia</taxon>
        <taxon>Ostreida</taxon>
        <taxon>Ostreoidea</taxon>
        <taxon>Ostreidae</taxon>
        <taxon>Magallana</taxon>
    </lineage>
</organism>
<feature type="compositionally biased region" description="Polar residues" evidence="3">
    <location>
        <begin position="897"/>
        <end position="920"/>
    </location>
</feature>
<feature type="region of interest" description="Disordered" evidence="3">
    <location>
        <begin position="538"/>
        <end position="570"/>
    </location>
</feature>
<feature type="compositionally biased region" description="Polar residues" evidence="3">
    <location>
        <begin position="288"/>
        <end position="299"/>
    </location>
</feature>
<comment type="subcellular location">
    <subcellularLocation>
        <location evidence="1">Nucleus</location>
    </subcellularLocation>
</comment>
<protein>
    <recommendedName>
        <fullName evidence="4">KANL2-like probable zinc-finger domain-containing protein</fullName>
    </recommendedName>
</protein>
<feature type="compositionally biased region" description="Basic and acidic residues" evidence="3">
    <location>
        <begin position="822"/>
        <end position="833"/>
    </location>
</feature>
<dbReference type="InterPro" id="IPR025927">
    <property type="entry name" value="Znf_KANL2-like"/>
</dbReference>
<feature type="domain" description="KANL2-like probable zinc-finger" evidence="4">
    <location>
        <begin position="63"/>
        <end position="124"/>
    </location>
</feature>
<feature type="compositionally biased region" description="Polar residues" evidence="3">
    <location>
        <begin position="312"/>
        <end position="323"/>
    </location>
</feature>
<dbReference type="GO" id="GO:0005634">
    <property type="term" value="C:nucleus"/>
    <property type="evidence" value="ECO:0007669"/>
    <property type="project" value="UniProtKB-SubCell"/>
</dbReference>
<sequence length="1364" mass="150816">MFIKIINCCFHNRRILSLLEQNNQHYQHNVKSSQKVSTPSVLEIMYEGKNIHYTSGADHKPLCSFSAKVCNQHRLNGYGFCVRHILEDPTAPFRRCAYVAKSSKQMCTQAIPLHEKREYCNNHMQVLGMLPKKEKKQKPPKQPTVQQMPMVPREKLPFKDRVSRFNSSKINCAPPGNDLRRLSNVLKSDVFNVETEDVDDPYAFPDPGGEEKTKTTVNTILPSSSPYHEAPLSVGSQGSHGSKSPGDGGMGVSSIAKLYPELAEKLEKIKPKFDTGNKSKEKGKAKSSRTMNRLQTKIAQNRIKDKLKRNQESNSQSQSPCYNFNSSSSLSAVNHYNFIDRTVPSSSTETSPCQQTPGILNSISHKRNSLPVYIMPQSVNGLPESTTNFNLPGHGFLPQGIPHGMPLELLPGMPNSVPKLPKDFISSEMVMGLNSFPIPPQEQIQNHVGSTSLPLSNTVAHLSTQSSVKNKVSPLGGETPKQKNIQENEKFNTMIPSKQQPPPVPPPPSYSQSVALGYPPSVTSLTSMPEIKVEPKPVLGAPQEDIPPPPPYESKPVKNTKSKNSTQSLYGSNVIKDLPKKDITRPHKFKMESDSSAVLKKKFKKDMEVLDYYQDVVKQKKENHDLVGAGFDFSDDTSESDSDDVVSWQPDWFSPSSDEEMPEDEEEEAADILRTTKLALLRARLRRRCFQYRKSHKSNNRQQLSKNETTLALVKASKEGPKATVSVVKEMMHQQNKTVDRVKKRRLERRQCSYKSEKEEQCKNPVLPYTNHCLSHIMYNVDQQLFDYCTAKFADNTQCCTPVFDIRHELPLCMEHAMKADNYSKDQDSESKQKRARKKTKPSALTRPPRKGKKKKNARKPPRPQKPSPPSEPTGITGMPVSATTTVKESPPPPTPSSAGVTSQYTTPQPEESIKNTVSPVTVPPKPQNSPPVAAVGGVQVTSRQEKNSLSELSENMLGGVDNFNTELPLEQASKLLEEPDFQDVFNKLPDEAFNLFGKNGDFNPTSEEFEELERHLAAANMDVSNAQKTLETFDLDLDEEQLKQILFGSNTSTSNSGTLGGMINGEDQESINAIARSLSASEQLLPKTTTLSETNIPFTGANMNSFPYSQIPGQVVTPPNKVVTQNSVMYSNNSQYSQFQTPPSYAASHIVNNPPAYAVSQALVNQTPPSYVSQAMVHHTQQPSYGAGQGLPSHSYPQHIALQSSQIRPMGSQSNMSGVMQAVSTASDLKLQSKIDSQQNATPMKVVLNQLPELSNKTSTLPVSMQGSLPLPQTPWPITSGQVPPFQNGYPVHGMYLQGTNDMMTNLKYNMNAQHTEHVSQVGEGSAPPHHVTLPPAGSLQGIPGFSHQQFVKSFTASSGKGS</sequence>
<evidence type="ECO:0000256" key="1">
    <source>
        <dbReference type="ARBA" id="ARBA00004123"/>
    </source>
</evidence>
<feature type="compositionally biased region" description="Basic residues" evidence="3">
    <location>
        <begin position="848"/>
        <end position="863"/>
    </location>
</feature>
<keyword evidence="6" id="KW-1185">Reference proteome</keyword>
<feature type="compositionally biased region" description="Pro residues" evidence="3">
    <location>
        <begin position="499"/>
        <end position="509"/>
    </location>
</feature>
<dbReference type="PANTHER" id="PTHR16198">
    <property type="match status" value="1"/>
</dbReference>
<keyword evidence="2" id="KW-0539">Nucleus</keyword>
<accession>A0A8W8ND55</accession>
<feature type="domain" description="KANL2-like probable zinc-finger" evidence="4">
    <location>
        <begin position="752"/>
        <end position="817"/>
    </location>
</feature>
<proteinExistence type="predicted"/>
<reference evidence="5" key="1">
    <citation type="submission" date="2022-08" db="UniProtKB">
        <authorList>
            <consortium name="EnsemblMetazoa"/>
        </authorList>
    </citation>
    <scope>IDENTIFICATION</scope>
    <source>
        <strain evidence="5">05x7-T-G4-1.051#20</strain>
    </source>
</reference>
<evidence type="ECO:0000256" key="3">
    <source>
        <dbReference type="SAM" id="MobiDB-lite"/>
    </source>
</evidence>
<feature type="region of interest" description="Disordered" evidence="3">
    <location>
        <begin position="822"/>
        <end position="935"/>
    </location>
</feature>
<feature type="compositionally biased region" description="Basic and acidic residues" evidence="3">
    <location>
        <begin position="302"/>
        <end position="311"/>
    </location>
</feature>
<evidence type="ECO:0000259" key="4">
    <source>
        <dbReference type="Pfam" id="PF13891"/>
    </source>
</evidence>
<feature type="region of interest" description="Disordered" evidence="3">
    <location>
        <begin position="220"/>
        <end position="252"/>
    </location>
</feature>
<evidence type="ECO:0000313" key="5">
    <source>
        <dbReference type="EnsemblMetazoa" id="G5296.1:cds"/>
    </source>
</evidence>
<name>A0A8W8ND55_MAGGI</name>
<feature type="compositionally biased region" description="Basic and acidic residues" evidence="3">
    <location>
        <begin position="269"/>
        <end position="284"/>
    </location>
</feature>
<evidence type="ECO:0000313" key="6">
    <source>
        <dbReference type="Proteomes" id="UP000005408"/>
    </source>
</evidence>
<dbReference type="Pfam" id="PF13891">
    <property type="entry name" value="zf-C3HC3H_KANSL2"/>
    <property type="match status" value="2"/>
</dbReference>
<dbReference type="PANTHER" id="PTHR16198:SF2">
    <property type="entry name" value="INO80 COMPLEX SUBUNIT D"/>
    <property type="match status" value="1"/>
</dbReference>
<feature type="compositionally biased region" description="Acidic residues" evidence="3">
    <location>
        <begin position="633"/>
        <end position="644"/>
    </location>
</feature>
<feature type="compositionally biased region" description="Polar residues" evidence="3">
    <location>
        <begin position="557"/>
        <end position="570"/>
    </location>
</feature>
<feature type="region of interest" description="Disordered" evidence="3">
    <location>
        <begin position="632"/>
        <end position="663"/>
    </location>
</feature>
<feature type="compositionally biased region" description="Basic and acidic residues" evidence="3">
    <location>
        <begin position="480"/>
        <end position="490"/>
    </location>
</feature>